<feature type="region of interest" description="Disordered" evidence="1">
    <location>
        <begin position="1"/>
        <end position="57"/>
    </location>
</feature>
<dbReference type="EMBL" id="MN739773">
    <property type="protein sequence ID" value="QHT25595.1"/>
    <property type="molecule type" value="Genomic_DNA"/>
</dbReference>
<protein>
    <submittedName>
        <fullName evidence="2">Uncharacterized protein</fullName>
    </submittedName>
</protein>
<sequence>MGKSIPMYVEPNNPSIPNEQKQIFAEKMGSRPPPKEPQQLVNLQVYQPPQPPRPRPEVNPMSFLPSFVYNPLTMPPQYGMYPPYGVPQIPIIKTYNISTRNPNDEHTVLNTIYEDVLPFKSVSSSGATVSERMTYLDYVRNVLFPKGDGTETSLFGSSQNSLMSHIKFLELNPYYSHRFSQNPYRGLPDGFLLYRSCYPIRINEVRTTSCAKNAMGINVRIYKMSEGAFMDARDSKEMIKYDQWRDVAFYEHVREKILKTKMCPSFSLLFGYYLCLESGIDFTKMDGLKKERETNSRSIYNVAVKSLKYFMPDEKTGKKAFPAVAMPSALDLKIATMDKEYTDNKGKIDKNEYKGKVLVAMTEASTYSLFTWASKVYQTEGNINRMINTGLHSEKEWFIIFFQILVALYSMQLTNTVINNFSLERNVYIKDLNLSNSTTSHWKYCVKGIDYYIPNMGFLAVIDSNYRDLEDNTPTYIVEKKDALPKMMGEFVESKESEIKDNIFNMLKNAFDPNNFNIDFINIGGVKPPEKVINFLTTISKDIGSDTTKDIGIYIQKYMKMFIHNRIGTYLKEAEVQNLRREDAERPKKGDIVVLQESGGKYKFGLYVESEKEQIKIITKENPTNEDYIEKTYPSFISYSKTEPIAQTFKIGETNFSEENLLETYTIN</sequence>
<proteinExistence type="predicted"/>
<dbReference type="AlphaFoldDB" id="A0A6C0EE24"/>
<accession>A0A6C0EE24</accession>
<evidence type="ECO:0000313" key="2">
    <source>
        <dbReference type="EMBL" id="QHT25595.1"/>
    </source>
</evidence>
<reference evidence="2" key="1">
    <citation type="journal article" date="2020" name="Nature">
        <title>Giant virus diversity and host interactions through global metagenomics.</title>
        <authorList>
            <person name="Schulz F."/>
            <person name="Roux S."/>
            <person name="Paez-Espino D."/>
            <person name="Jungbluth S."/>
            <person name="Walsh D.A."/>
            <person name="Denef V.J."/>
            <person name="McMahon K.D."/>
            <person name="Konstantinidis K.T."/>
            <person name="Eloe-Fadrosh E.A."/>
            <person name="Kyrpides N.C."/>
            <person name="Woyke T."/>
        </authorList>
    </citation>
    <scope>NUCLEOTIDE SEQUENCE</scope>
    <source>
        <strain evidence="2">GVMAG-M-3300023179-27</strain>
    </source>
</reference>
<feature type="compositionally biased region" description="Polar residues" evidence="1">
    <location>
        <begin position="12"/>
        <end position="21"/>
    </location>
</feature>
<evidence type="ECO:0000256" key="1">
    <source>
        <dbReference type="SAM" id="MobiDB-lite"/>
    </source>
</evidence>
<name>A0A6C0EE24_9ZZZZ</name>
<organism evidence="2">
    <name type="scientific">viral metagenome</name>
    <dbReference type="NCBI Taxonomy" id="1070528"/>
    <lineage>
        <taxon>unclassified sequences</taxon>
        <taxon>metagenomes</taxon>
        <taxon>organismal metagenomes</taxon>
    </lineage>
</organism>